<dbReference type="InterPro" id="IPR046732">
    <property type="entry name" value="DUF6624"/>
</dbReference>
<evidence type="ECO:0000313" key="2">
    <source>
        <dbReference type="Proteomes" id="UP000177763"/>
    </source>
</evidence>
<name>A0A1F4VKE9_UNCKA</name>
<comment type="caution">
    <text evidence="1">The sequence shown here is derived from an EMBL/GenBank/DDBJ whole genome shotgun (WGS) entry which is preliminary data.</text>
</comment>
<dbReference type="Pfam" id="PF20329">
    <property type="entry name" value="DUF6624"/>
    <property type="match status" value="1"/>
</dbReference>
<reference evidence="1 2" key="1">
    <citation type="journal article" date="2016" name="Nat. Commun.">
        <title>Thousands of microbial genomes shed light on interconnected biogeochemical processes in an aquifer system.</title>
        <authorList>
            <person name="Anantharaman K."/>
            <person name="Brown C.T."/>
            <person name="Hug L.A."/>
            <person name="Sharon I."/>
            <person name="Castelle C.J."/>
            <person name="Probst A.J."/>
            <person name="Thomas B.C."/>
            <person name="Singh A."/>
            <person name="Wilkins M.J."/>
            <person name="Karaoz U."/>
            <person name="Brodie E.L."/>
            <person name="Williams K.H."/>
            <person name="Hubbard S.S."/>
            <person name="Banfield J.F."/>
        </authorList>
    </citation>
    <scope>NUCLEOTIDE SEQUENCE [LARGE SCALE GENOMIC DNA]</scope>
</reference>
<dbReference type="AlphaFoldDB" id="A0A1F4VKE9"/>
<dbReference type="EMBL" id="MEVN01000008">
    <property type="protein sequence ID" value="OGC57629.1"/>
    <property type="molecule type" value="Genomic_DNA"/>
</dbReference>
<gene>
    <name evidence="1" type="ORF">A3H26_02855</name>
</gene>
<dbReference type="STRING" id="1802630.A3H26_02855"/>
<evidence type="ECO:0000313" key="1">
    <source>
        <dbReference type="EMBL" id="OGC57629.1"/>
    </source>
</evidence>
<proteinExistence type="predicted"/>
<sequence length="169" mass="19603">MANIKSIARKINNMAKDDQDIRKKILINKPFSKHVIKKLKEIDTRTTNFMKEVVSNIGLPTISKVGEKASNNAWLLVQHSPDMKFQKKYLNLLKKNVSDVKRANIAYLDDRLRVSDGKPQFYGTQLQKNKATGNWEFCEIKDRVNVNERRKEMGLGTIEDYIEDFLSQD</sequence>
<accession>A0A1F4VKE9</accession>
<dbReference type="Proteomes" id="UP000177763">
    <property type="component" value="Unassembled WGS sequence"/>
</dbReference>
<protein>
    <submittedName>
        <fullName evidence="1">Uncharacterized protein</fullName>
    </submittedName>
</protein>
<organism evidence="1 2">
    <name type="scientific">candidate division WWE3 bacterium RIFCSPLOWO2_12_FULL_36_10</name>
    <dbReference type="NCBI Taxonomy" id="1802630"/>
    <lineage>
        <taxon>Bacteria</taxon>
        <taxon>Katanobacteria</taxon>
    </lineage>
</organism>